<feature type="transmembrane region" description="Helical" evidence="1">
    <location>
        <begin position="12"/>
        <end position="33"/>
    </location>
</feature>
<keyword evidence="1" id="KW-1133">Transmembrane helix</keyword>
<dbReference type="EMBL" id="CP055156">
    <property type="protein sequence ID" value="QNF35354.1"/>
    <property type="molecule type" value="Genomic_DNA"/>
</dbReference>
<proteinExistence type="predicted"/>
<sequence length="76" mass="8641">MKTSKLYNFKEMNSYQFIAVVGLVMTLVAHAILEIANKHIASFNALYACWLGVFIIGAIINFNTKPDDHGHHHHHH</sequence>
<protein>
    <submittedName>
        <fullName evidence="2">Uncharacterized protein</fullName>
    </submittedName>
</protein>
<evidence type="ECO:0000313" key="2">
    <source>
        <dbReference type="EMBL" id="QNF35354.1"/>
    </source>
</evidence>
<keyword evidence="1" id="KW-0812">Transmembrane</keyword>
<feature type="transmembrane region" description="Helical" evidence="1">
    <location>
        <begin position="45"/>
        <end position="62"/>
    </location>
</feature>
<reference evidence="2 3" key="1">
    <citation type="journal article" date="2018" name="Int. J. Syst. Evol. Microbiol.">
        <title>Adhaeribacter swui sp. nov., isolated from wet mud.</title>
        <authorList>
            <person name="Kim D.U."/>
            <person name="Kim K.W."/>
            <person name="Kang M.S."/>
            <person name="Kim J.Y."/>
            <person name="Jang J.H."/>
            <person name="Kim M.K."/>
        </authorList>
    </citation>
    <scope>NUCLEOTIDE SEQUENCE [LARGE SCALE GENOMIC DNA]</scope>
    <source>
        <strain evidence="2 3">KCTC 52873</strain>
    </source>
</reference>
<keyword evidence="3" id="KW-1185">Reference proteome</keyword>
<accession>A0A7G7GDX0</accession>
<evidence type="ECO:0000256" key="1">
    <source>
        <dbReference type="SAM" id="Phobius"/>
    </source>
</evidence>
<keyword evidence="1" id="KW-0472">Membrane</keyword>
<dbReference type="Proteomes" id="UP000515237">
    <property type="component" value="Chromosome"/>
</dbReference>
<evidence type="ECO:0000313" key="3">
    <source>
        <dbReference type="Proteomes" id="UP000515237"/>
    </source>
</evidence>
<dbReference type="KEGG" id="aswu:HUW51_22520"/>
<name>A0A7G7GDX0_9BACT</name>
<dbReference type="AlphaFoldDB" id="A0A7G7GDX0"/>
<organism evidence="2 3">
    <name type="scientific">Adhaeribacter swui</name>
    <dbReference type="NCBI Taxonomy" id="2086471"/>
    <lineage>
        <taxon>Bacteria</taxon>
        <taxon>Pseudomonadati</taxon>
        <taxon>Bacteroidota</taxon>
        <taxon>Cytophagia</taxon>
        <taxon>Cytophagales</taxon>
        <taxon>Hymenobacteraceae</taxon>
        <taxon>Adhaeribacter</taxon>
    </lineage>
</organism>
<gene>
    <name evidence="2" type="ORF">HUW51_22520</name>
</gene>
<dbReference type="RefSeq" id="WP_185271845.1">
    <property type="nucleotide sequence ID" value="NZ_CP055156.1"/>
</dbReference>